<dbReference type="EMBL" id="FCOK02000007">
    <property type="protein sequence ID" value="SAL22773.1"/>
    <property type="molecule type" value="Genomic_DNA"/>
</dbReference>
<dbReference type="Proteomes" id="UP000054683">
    <property type="component" value="Unassembled WGS sequence"/>
</dbReference>
<evidence type="ECO:0000313" key="2">
    <source>
        <dbReference type="Proteomes" id="UP000054683"/>
    </source>
</evidence>
<accession>A0A158FT16</accession>
<dbReference type="GO" id="GO:0001046">
    <property type="term" value="F:core promoter sequence-specific DNA binding"/>
    <property type="evidence" value="ECO:0007669"/>
    <property type="project" value="TreeGrafter"/>
</dbReference>
<dbReference type="OrthoDB" id="9796786at2"/>
<reference evidence="1 2" key="1">
    <citation type="submission" date="2016-01" db="EMBL/GenBank/DDBJ databases">
        <authorList>
            <person name="Oliw E.H."/>
        </authorList>
    </citation>
    <scope>NUCLEOTIDE SEQUENCE [LARGE SCALE GENOMIC DNA]</scope>
    <source>
        <strain evidence="1">LMG 27134</strain>
    </source>
</reference>
<dbReference type="PANTHER" id="PTHR40455:SF1">
    <property type="entry name" value="ANTITOXIN HIGA"/>
    <property type="match status" value="1"/>
</dbReference>
<name>A0A158FT16_9BURK</name>
<dbReference type="RefSeq" id="WP_062083897.1">
    <property type="nucleotide sequence ID" value="NZ_FCOK02000007.1"/>
</dbReference>
<gene>
    <name evidence="1" type="ORF">AWB69_01560</name>
</gene>
<dbReference type="InterPro" id="IPR039060">
    <property type="entry name" value="Antitox_HigA"/>
</dbReference>
<protein>
    <recommendedName>
        <fullName evidence="3">Antitoxin HigA</fullName>
    </recommendedName>
</protein>
<dbReference type="PANTHER" id="PTHR40455">
    <property type="entry name" value="ANTITOXIN HIGA"/>
    <property type="match status" value="1"/>
</dbReference>
<proteinExistence type="predicted"/>
<sequence>MDIRLLHNEEDYRAALSEVSALVDIDPEANTPEGDRLELLGVLVGRYEDEHFALERPDPIEAIKFRMEQEQLSIADMQPYIGEANRVYEVLAGKRALSLAMIRRLHEGLHIPAEVLIREPFRASK</sequence>
<dbReference type="AlphaFoldDB" id="A0A158FT16"/>
<evidence type="ECO:0008006" key="3">
    <source>
        <dbReference type="Google" id="ProtNLM"/>
    </source>
</evidence>
<dbReference type="GO" id="GO:0006355">
    <property type="term" value="P:regulation of DNA-templated transcription"/>
    <property type="evidence" value="ECO:0007669"/>
    <property type="project" value="InterPro"/>
</dbReference>
<organism evidence="1 2">
    <name type="scientific">Caballeronia udeis</name>
    <dbReference type="NCBI Taxonomy" id="1232866"/>
    <lineage>
        <taxon>Bacteria</taxon>
        <taxon>Pseudomonadati</taxon>
        <taxon>Pseudomonadota</taxon>
        <taxon>Betaproteobacteria</taxon>
        <taxon>Burkholderiales</taxon>
        <taxon>Burkholderiaceae</taxon>
        <taxon>Caballeronia</taxon>
    </lineage>
</organism>
<evidence type="ECO:0000313" key="1">
    <source>
        <dbReference type="EMBL" id="SAL22773.1"/>
    </source>
</evidence>